<dbReference type="Pfam" id="PF14106">
    <property type="entry name" value="DUF4279"/>
    <property type="match status" value="1"/>
</dbReference>
<reference evidence="2" key="1">
    <citation type="journal article" date="2019" name="Int. J. Syst. Evol. Microbiol.">
        <title>The Global Catalogue of Microorganisms (GCM) 10K type strain sequencing project: providing services to taxonomists for standard genome sequencing and annotation.</title>
        <authorList>
            <consortium name="The Broad Institute Genomics Platform"/>
            <consortium name="The Broad Institute Genome Sequencing Center for Infectious Disease"/>
            <person name="Wu L."/>
            <person name="Ma J."/>
        </authorList>
    </citation>
    <scope>NUCLEOTIDE SEQUENCE [LARGE SCALE GENOMIC DNA]</scope>
    <source>
        <strain evidence="2">KCTC 3950</strain>
    </source>
</reference>
<evidence type="ECO:0000313" key="2">
    <source>
        <dbReference type="Proteomes" id="UP001597541"/>
    </source>
</evidence>
<accession>A0ABW5PH98</accession>
<name>A0ABW5PH98_9BACL</name>
<dbReference type="EMBL" id="JBHUME010000010">
    <property type="protein sequence ID" value="MFD2614155.1"/>
    <property type="molecule type" value="Genomic_DNA"/>
</dbReference>
<organism evidence="1 2">
    <name type="scientific">Paenibacillus gansuensis</name>
    <dbReference type="NCBI Taxonomy" id="306542"/>
    <lineage>
        <taxon>Bacteria</taxon>
        <taxon>Bacillati</taxon>
        <taxon>Bacillota</taxon>
        <taxon>Bacilli</taxon>
        <taxon>Bacillales</taxon>
        <taxon>Paenibacillaceae</taxon>
        <taxon>Paenibacillus</taxon>
    </lineage>
</organism>
<dbReference type="RefSeq" id="WP_377604769.1">
    <property type="nucleotide sequence ID" value="NZ_JBHUME010000010.1"/>
</dbReference>
<protein>
    <submittedName>
        <fullName evidence="1">DUF4279 domain-containing protein</fullName>
    </submittedName>
</protein>
<keyword evidence="2" id="KW-1185">Reference proteome</keyword>
<proteinExistence type="predicted"/>
<dbReference type="InterPro" id="IPR025459">
    <property type="entry name" value="DUF4279"/>
</dbReference>
<dbReference type="Proteomes" id="UP001597541">
    <property type="component" value="Unassembled WGS sequence"/>
</dbReference>
<sequence>MAYFSNFRDSFPVNEVTQLLGIEPTESYNIGDIIIRPKNDNVTSSTTHYRKETAWELSSGYQESYDINDQLYYLLDILESKVSELNKIKDEYNVSYKFNVVIKVENNEKPAMYLERRFISFAYSTNADIDFDLYIFS</sequence>
<comment type="caution">
    <text evidence="1">The sequence shown here is derived from an EMBL/GenBank/DDBJ whole genome shotgun (WGS) entry which is preliminary data.</text>
</comment>
<gene>
    <name evidence="1" type="ORF">ACFSUF_17240</name>
</gene>
<evidence type="ECO:0000313" key="1">
    <source>
        <dbReference type="EMBL" id="MFD2614155.1"/>
    </source>
</evidence>